<evidence type="ECO:0000259" key="7">
    <source>
        <dbReference type="PROSITE" id="PS50850"/>
    </source>
</evidence>
<feature type="transmembrane region" description="Helical" evidence="6">
    <location>
        <begin position="62"/>
        <end position="80"/>
    </location>
</feature>
<feature type="transmembrane region" description="Helical" evidence="6">
    <location>
        <begin position="329"/>
        <end position="349"/>
    </location>
</feature>
<dbReference type="EMBL" id="NMVO01000013">
    <property type="protein sequence ID" value="OYO13531.1"/>
    <property type="molecule type" value="Genomic_DNA"/>
</dbReference>
<dbReference type="GO" id="GO:0005886">
    <property type="term" value="C:plasma membrane"/>
    <property type="evidence" value="ECO:0007669"/>
    <property type="project" value="UniProtKB-SubCell"/>
</dbReference>
<organism evidence="8 9">
    <name type="scientific">Enemella evansiae</name>
    <dbReference type="NCBI Taxonomy" id="2016499"/>
    <lineage>
        <taxon>Bacteria</taxon>
        <taxon>Bacillati</taxon>
        <taxon>Actinomycetota</taxon>
        <taxon>Actinomycetes</taxon>
        <taxon>Propionibacteriales</taxon>
        <taxon>Propionibacteriaceae</taxon>
        <taxon>Enemella</taxon>
    </lineage>
</organism>
<reference evidence="8 9" key="1">
    <citation type="submission" date="2017-07" db="EMBL/GenBank/DDBJ databases">
        <title>Draft whole genome sequences of clinical Proprionibacteriaceae strains.</title>
        <authorList>
            <person name="Bernier A.-M."/>
            <person name="Bernard K."/>
            <person name="Domingo M.-C."/>
        </authorList>
    </citation>
    <scope>NUCLEOTIDE SEQUENCE [LARGE SCALE GENOMIC DNA]</scope>
    <source>
        <strain evidence="8 9">NML 030167</strain>
    </source>
</reference>
<evidence type="ECO:0000256" key="4">
    <source>
        <dbReference type="ARBA" id="ARBA00022989"/>
    </source>
</evidence>
<keyword evidence="9" id="KW-1185">Reference proteome</keyword>
<dbReference type="CDD" id="cd17319">
    <property type="entry name" value="MFS_ExuT_GudP_like"/>
    <property type="match status" value="1"/>
</dbReference>
<dbReference type="GO" id="GO:0022857">
    <property type="term" value="F:transmembrane transporter activity"/>
    <property type="evidence" value="ECO:0007669"/>
    <property type="project" value="InterPro"/>
</dbReference>
<dbReference type="InterPro" id="IPR011701">
    <property type="entry name" value="MFS"/>
</dbReference>
<name>A0A255GD80_9ACTN</name>
<dbReference type="InterPro" id="IPR020846">
    <property type="entry name" value="MFS_dom"/>
</dbReference>
<dbReference type="FunFam" id="1.20.1250.20:FF:000018">
    <property type="entry name" value="MFS transporter permease"/>
    <property type="match status" value="1"/>
</dbReference>
<dbReference type="SUPFAM" id="SSF103473">
    <property type="entry name" value="MFS general substrate transporter"/>
    <property type="match status" value="1"/>
</dbReference>
<evidence type="ECO:0000313" key="8">
    <source>
        <dbReference type="EMBL" id="OYO13531.1"/>
    </source>
</evidence>
<dbReference type="PANTHER" id="PTHR43791">
    <property type="entry name" value="PERMEASE-RELATED"/>
    <property type="match status" value="1"/>
</dbReference>
<feature type="transmembrane region" description="Helical" evidence="6">
    <location>
        <begin position="258"/>
        <end position="279"/>
    </location>
</feature>
<dbReference type="InterPro" id="IPR036259">
    <property type="entry name" value="MFS_trans_sf"/>
</dbReference>
<evidence type="ECO:0000256" key="5">
    <source>
        <dbReference type="ARBA" id="ARBA00023136"/>
    </source>
</evidence>
<accession>A0A255GD80</accession>
<evidence type="ECO:0000256" key="1">
    <source>
        <dbReference type="ARBA" id="ARBA00004651"/>
    </source>
</evidence>
<dbReference type="Gene3D" id="1.20.1250.20">
    <property type="entry name" value="MFS general substrate transporter like domains"/>
    <property type="match status" value="2"/>
</dbReference>
<comment type="caution">
    <text evidence="8">The sequence shown here is derived from an EMBL/GenBank/DDBJ whole genome shotgun (WGS) entry which is preliminary data.</text>
</comment>
<dbReference type="RefSeq" id="WP_094355983.1">
    <property type="nucleotide sequence ID" value="NZ_NMVK01000005.1"/>
</dbReference>
<evidence type="ECO:0000313" key="9">
    <source>
        <dbReference type="Proteomes" id="UP000215896"/>
    </source>
</evidence>
<feature type="transmembrane region" description="Helical" evidence="6">
    <location>
        <begin position="299"/>
        <end position="317"/>
    </location>
</feature>
<feature type="transmembrane region" description="Helical" evidence="6">
    <location>
        <begin position="96"/>
        <end position="115"/>
    </location>
</feature>
<feature type="transmembrane region" description="Helical" evidence="6">
    <location>
        <begin position="192"/>
        <end position="212"/>
    </location>
</feature>
<dbReference type="Proteomes" id="UP000215896">
    <property type="component" value="Unassembled WGS sequence"/>
</dbReference>
<proteinExistence type="predicted"/>
<feature type="transmembrane region" description="Helical" evidence="6">
    <location>
        <begin position="385"/>
        <end position="407"/>
    </location>
</feature>
<feature type="transmembrane region" description="Helical" evidence="6">
    <location>
        <begin position="121"/>
        <end position="144"/>
    </location>
</feature>
<keyword evidence="4 6" id="KW-1133">Transmembrane helix</keyword>
<evidence type="ECO:0000256" key="3">
    <source>
        <dbReference type="ARBA" id="ARBA00022692"/>
    </source>
</evidence>
<keyword evidence="2" id="KW-0813">Transport</keyword>
<feature type="transmembrane region" description="Helical" evidence="6">
    <location>
        <begin position="419"/>
        <end position="438"/>
    </location>
</feature>
<protein>
    <submittedName>
        <fullName evidence="8">MFS transporter</fullName>
    </submittedName>
</protein>
<dbReference type="PROSITE" id="PS50850">
    <property type="entry name" value="MFS"/>
    <property type="match status" value="1"/>
</dbReference>
<feature type="transmembrane region" description="Helical" evidence="6">
    <location>
        <begin position="355"/>
        <end position="373"/>
    </location>
</feature>
<gene>
    <name evidence="8" type="ORF">CGZ94_11220</name>
</gene>
<feature type="domain" description="Major facilitator superfamily (MFS) profile" evidence="7">
    <location>
        <begin position="29"/>
        <end position="443"/>
    </location>
</feature>
<dbReference type="AlphaFoldDB" id="A0A255GD80"/>
<feature type="transmembrane region" description="Helical" evidence="6">
    <location>
        <begin position="25"/>
        <end position="42"/>
    </location>
</feature>
<sequence length="460" mass="50256">MSTAQSSGHLTDGDSPELRATVSKAAKRLIPFLGLLYFINYLDRTNIAFAGPNGMNRDLGLNATQFGIASGLFFIGYLILEVPSNIMLHKVGARRWIARIMVSWGIVATAFAFVPNTTWLYILRLVLGIAEAGFFPGIILYLTYWFPQRDRAKYTALFMTAIPISSALGATVSSLIIQYSHGQIFGLAGWRSMFMLEGIPAVILGVVCWFFLTDNPRAAKWLKPNEQELLQAQLDLEHQEKESTYQVTMGQALAMPRVWALSFVYFGGVYGLYSLSFFMPSIVAGFKNEYQVQWSVVEQGLVTAIPYVCGLVAMLFWSRRSDRTGERVWHNVIPLTIGALLIPITSYMPGPVSKMALLSVVTMCIMAFLPTFWSLPTAFLTGASAATGIALVNSIGNLSGFAGPYITGYLKDLTGTDRAGMYAIGIAMIIAAVITLILKAAPAPKDPDPSKMVKGGHGAH</sequence>
<comment type="subcellular location">
    <subcellularLocation>
        <location evidence="1">Cell membrane</location>
        <topology evidence="1">Multi-pass membrane protein</topology>
    </subcellularLocation>
</comment>
<feature type="transmembrane region" description="Helical" evidence="6">
    <location>
        <begin position="156"/>
        <end position="180"/>
    </location>
</feature>
<evidence type="ECO:0000256" key="2">
    <source>
        <dbReference type="ARBA" id="ARBA00022448"/>
    </source>
</evidence>
<dbReference type="PANTHER" id="PTHR43791:SF36">
    <property type="entry name" value="TRANSPORTER, PUTATIVE (AFU_ORTHOLOGUE AFUA_6G08340)-RELATED"/>
    <property type="match status" value="1"/>
</dbReference>
<evidence type="ECO:0000256" key="6">
    <source>
        <dbReference type="SAM" id="Phobius"/>
    </source>
</evidence>
<dbReference type="OrthoDB" id="9773957at2"/>
<dbReference type="Pfam" id="PF07690">
    <property type="entry name" value="MFS_1"/>
    <property type="match status" value="1"/>
</dbReference>
<keyword evidence="3 6" id="KW-0812">Transmembrane</keyword>
<keyword evidence="5 6" id="KW-0472">Membrane</keyword>